<accession>A0A087AT75</accession>
<dbReference type="InterPro" id="IPR013382">
    <property type="entry name" value="CRISPR-assoc_prot_Cse2"/>
</dbReference>
<dbReference type="InterPro" id="IPR038287">
    <property type="entry name" value="Cse2_sf"/>
</dbReference>
<comment type="caution">
    <text evidence="1">The sequence shown here is derived from an EMBL/GenBank/DDBJ whole genome shotgun (WGS) entry which is preliminary data.</text>
</comment>
<evidence type="ECO:0000313" key="1">
    <source>
        <dbReference type="EMBL" id="KFI61975.1"/>
    </source>
</evidence>
<evidence type="ECO:0000313" key="2">
    <source>
        <dbReference type="Proteomes" id="UP000029067"/>
    </source>
</evidence>
<dbReference type="NCBIfam" id="TIGR02548">
    <property type="entry name" value="casB_cse2"/>
    <property type="match status" value="1"/>
</dbReference>
<dbReference type="OrthoDB" id="4808431at2"/>
<dbReference type="Proteomes" id="UP000029067">
    <property type="component" value="Unassembled WGS sequence"/>
</dbReference>
<protein>
    <submittedName>
        <fullName evidence="1">Cse2 family CRISPR-associated protein</fullName>
    </submittedName>
</protein>
<dbReference type="eggNOG" id="ENOG5033037">
    <property type="taxonomic scope" value="Bacteria"/>
</dbReference>
<dbReference type="CDD" id="cd09731">
    <property type="entry name" value="Cse2_I-E"/>
    <property type="match status" value="1"/>
</dbReference>
<name>A0A087AT75_9BIFI</name>
<dbReference type="RefSeq" id="WP_033517035.1">
    <property type="nucleotide sequence ID" value="NZ_JGYV01000013.1"/>
</dbReference>
<dbReference type="Gene3D" id="1.10.520.40">
    <property type="entry name" value="CRISPR-associated protein Cse2"/>
    <property type="match status" value="1"/>
</dbReference>
<proteinExistence type="predicted"/>
<dbReference type="AlphaFoldDB" id="A0A087AT75"/>
<reference evidence="1 2" key="1">
    <citation type="submission" date="2014-03" db="EMBL/GenBank/DDBJ databases">
        <title>Genomics of Bifidobacteria.</title>
        <authorList>
            <person name="Ventura M."/>
            <person name="Milani C."/>
            <person name="Lugli G.A."/>
        </authorList>
    </citation>
    <scope>NUCLEOTIDE SEQUENCE [LARGE SCALE GENOMIC DNA]</scope>
    <source>
        <strain evidence="1 2">LMG 10738</strain>
    </source>
</reference>
<gene>
    <name evidence="1" type="ORF">BCUN_1816</name>
</gene>
<sequence length="221" mass="24045">MTDQKTPSATTCLTPFGAWVSYTVRTLAHGDSADTSIVGGYLGDSPTAVAAIAKLSHNVGHAIGSDPDIFYWTVPDVDDTAIYPHGAPVSSEPTREELAAHAAITLYAMHQQSNHEMPMHTDAPISIGRAVGAMAFGNINEKGIRSAFDKLQTASSWAMTVMHARHLIQLLKREDIAINYGLFAQDMVELRSSSERGNRVRLRWGRDYQSAYAQAKAKAED</sequence>
<keyword evidence="2" id="KW-1185">Reference proteome</keyword>
<dbReference type="STRING" id="1688.BCUN_1816"/>
<organism evidence="1 2">
    <name type="scientific">Bifidobacterium cuniculi</name>
    <dbReference type="NCBI Taxonomy" id="1688"/>
    <lineage>
        <taxon>Bacteria</taxon>
        <taxon>Bacillati</taxon>
        <taxon>Actinomycetota</taxon>
        <taxon>Actinomycetes</taxon>
        <taxon>Bifidobacteriales</taxon>
        <taxon>Bifidobacteriaceae</taxon>
        <taxon>Bifidobacterium</taxon>
    </lineage>
</organism>
<dbReference type="EMBL" id="JGYV01000013">
    <property type="protein sequence ID" value="KFI61975.1"/>
    <property type="molecule type" value="Genomic_DNA"/>
</dbReference>
<dbReference type="Pfam" id="PF09485">
    <property type="entry name" value="CRISPR_Cse2"/>
    <property type="match status" value="1"/>
</dbReference>